<evidence type="ECO:0000313" key="1">
    <source>
        <dbReference type="EMBL" id="GIY63942.1"/>
    </source>
</evidence>
<keyword evidence="2" id="KW-1185">Reference proteome</keyword>
<organism evidence="1 2">
    <name type="scientific">Caerostris extrusa</name>
    <name type="common">Bark spider</name>
    <name type="synonym">Caerostris bankana</name>
    <dbReference type="NCBI Taxonomy" id="172846"/>
    <lineage>
        <taxon>Eukaryota</taxon>
        <taxon>Metazoa</taxon>
        <taxon>Ecdysozoa</taxon>
        <taxon>Arthropoda</taxon>
        <taxon>Chelicerata</taxon>
        <taxon>Arachnida</taxon>
        <taxon>Araneae</taxon>
        <taxon>Araneomorphae</taxon>
        <taxon>Entelegynae</taxon>
        <taxon>Araneoidea</taxon>
        <taxon>Araneidae</taxon>
        <taxon>Caerostris</taxon>
    </lineage>
</organism>
<dbReference type="Proteomes" id="UP001054945">
    <property type="component" value="Unassembled WGS sequence"/>
</dbReference>
<name>A0AAV4V1F1_CAEEX</name>
<sequence>MKDCITQTMIGSSNLAKPAHDGVTFITGRILFLQSAPRPGVAKFGMEKKKRKMELIVVELKTLLEEESRVFIDVDERYMKSGCCFTFHHLMLLLEGFMTSSCRMWGVKNSSLLLDFIYDLRKKLPT</sequence>
<protein>
    <submittedName>
        <fullName evidence="1">Uncharacterized protein</fullName>
    </submittedName>
</protein>
<dbReference type="EMBL" id="BPLR01013808">
    <property type="protein sequence ID" value="GIY63942.1"/>
    <property type="molecule type" value="Genomic_DNA"/>
</dbReference>
<accession>A0AAV4V1F1</accession>
<proteinExistence type="predicted"/>
<evidence type="ECO:0000313" key="2">
    <source>
        <dbReference type="Proteomes" id="UP001054945"/>
    </source>
</evidence>
<comment type="caution">
    <text evidence="1">The sequence shown here is derived from an EMBL/GenBank/DDBJ whole genome shotgun (WGS) entry which is preliminary data.</text>
</comment>
<reference evidence="1 2" key="1">
    <citation type="submission" date="2021-06" db="EMBL/GenBank/DDBJ databases">
        <title>Caerostris extrusa draft genome.</title>
        <authorList>
            <person name="Kono N."/>
            <person name="Arakawa K."/>
        </authorList>
    </citation>
    <scope>NUCLEOTIDE SEQUENCE [LARGE SCALE GENOMIC DNA]</scope>
</reference>
<gene>
    <name evidence="1" type="ORF">CEXT_261601</name>
</gene>
<dbReference type="AlphaFoldDB" id="A0AAV4V1F1"/>